<protein>
    <submittedName>
        <fullName evidence="1">Uncharacterized protein</fullName>
    </submittedName>
</protein>
<evidence type="ECO:0000313" key="2">
    <source>
        <dbReference type="Proteomes" id="UP000265520"/>
    </source>
</evidence>
<accession>A0A392SDX5</accession>
<dbReference type="AlphaFoldDB" id="A0A392SDX5"/>
<name>A0A392SDX5_9FABA</name>
<sequence length="34" mass="3833">MALYNAVHLAIDCCFREVSFESDCLPVIRMLTDG</sequence>
<feature type="non-terminal residue" evidence="1">
    <location>
        <position position="34"/>
    </location>
</feature>
<evidence type="ECO:0000313" key="1">
    <source>
        <dbReference type="EMBL" id="MCI47111.1"/>
    </source>
</evidence>
<keyword evidence="2" id="KW-1185">Reference proteome</keyword>
<dbReference type="Proteomes" id="UP000265520">
    <property type="component" value="Unassembled WGS sequence"/>
</dbReference>
<comment type="caution">
    <text evidence="1">The sequence shown here is derived from an EMBL/GenBank/DDBJ whole genome shotgun (WGS) entry which is preliminary data.</text>
</comment>
<reference evidence="1 2" key="1">
    <citation type="journal article" date="2018" name="Front. Plant Sci.">
        <title>Red Clover (Trifolium pratense) and Zigzag Clover (T. medium) - A Picture of Genomic Similarities and Differences.</title>
        <authorList>
            <person name="Dluhosova J."/>
            <person name="Istvanek J."/>
            <person name="Nedelnik J."/>
            <person name="Repkova J."/>
        </authorList>
    </citation>
    <scope>NUCLEOTIDE SEQUENCE [LARGE SCALE GENOMIC DNA]</scope>
    <source>
        <strain evidence="2">cv. 10/8</strain>
        <tissue evidence="1">Leaf</tissue>
    </source>
</reference>
<dbReference type="EMBL" id="LXQA010367375">
    <property type="protein sequence ID" value="MCI47111.1"/>
    <property type="molecule type" value="Genomic_DNA"/>
</dbReference>
<proteinExistence type="predicted"/>
<organism evidence="1 2">
    <name type="scientific">Trifolium medium</name>
    <dbReference type="NCBI Taxonomy" id="97028"/>
    <lineage>
        <taxon>Eukaryota</taxon>
        <taxon>Viridiplantae</taxon>
        <taxon>Streptophyta</taxon>
        <taxon>Embryophyta</taxon>
        <taxon>Tracheophyta</taxon>
        <taxon>Spermatophyta</taxon>
        <taxon>Magnoliopsida</taxon>
        <taxon>eudicotyledons</taxon>
        <taxon>Gunneridae</taxon>
        <taxon>Pentapetalae</taxon>
        <taxon>rosids</taxon>
        <taxon>fabids</taxon>
        <taxon>Fabales</taxon>
        <taxon>Fabaceae</taxon>
        <taxon>Papilionoideae</taxon>
        <taxon>50 kb inversion clade</taxon>
        <taxon>NPAAA clade</taxon>
        <taxon>Hologalegina</taxon>
        <taxon>IRL clade</taxon>
        <taxon>Trifolieae</taxon>
        <taxon>Trifolium</taxon>
    </lineage>
</organism>